<dbReference type="SUPFAM" id="SSF51569">
    <property type="entry name" value="Aldolase"/>
    <property type="match status" value="1"/>
</dbReference>
<dbReference type="HAMAP" id="MF_00492">
    <property type="entry name" value="Transaldolase_1"/>
    <property type="match status" value="1"/>
</dbReference>
<dbReference type="InterPro" id="IPR004730">
    <property type="entry name" value="Transaldolase_1"/>
</dbReference>
<dbReference type="GO" id="GO:0004801">
    <property type="term" value="F:transaldolase activity"/>
    <property type="evidence" value="ECO:0007669"/>
    <property type="project" value="UniProtKB-EC"/>
</dbReference>
<comment type="pathway">
    <text evidence="2 10 11">Carbohydrate degradation; pentose phosphate pathway; D-glyceraldehyde 3-phosphate and beta-D-fructose 6-phosphate from D-ribose 5-phosphate and D-xylulose 5-phosphate (non-oxidative stage): step 2/3.</text>
</comment>
<sequence>MSQLDALRQFTTVVADTGDFRQIAQYLPQDATTNPSLILKAVQMPEYAPLLQATVVQRRGRPLDEVMDRLLVRFGCEILALVPGRVSTEVDARLSFDTEATVTRAERLIALYQAEGVHIDRVLIKIAATWEGIEAARRLEQRGIHTNLTLMFSLCQAVACGQAKVQLVSPFVGRIYDWYKKQAGASWDEAAMAGANDPGVRSVRAIYAHYKHFGIATEVMGASFRNLGQITALAGCDLLTIAPELLAQLAASDAPLTRALDPQAAKALDLPALHYDEAGFRFALNADAMGTEKLAEGIRAFVADTFKLETLMQQVAA</sequence>
<dbReference type="PROSITE" id="PS00958">
    <property type="entry name" value="TRANSALDOLASE_2"/>
    <property type="match status" value="1"/>
</dbReference>
<dbReference type="InterPro" id="IPR001585">
    <property type="entry name" value="TAL/FSA"/>
</dbReference>
<dbReference type="InterPro" id="IPR013785">
    <property type="entry name" value="Aldolase_TIM"/>
</dbReference>
<accession>A0ABT2PS07</accession>
<comment type="similarity">
    <text evidence="3 10 11">Belongs to the transaldolase family. Type 1 subfamily.</text>
</comment>
<dbReference type="NCBIfam" id="TIGR00874">
    <property type="entry name" value="talAB"/>
    <property type="match status" value="1"/>
</dbReference>
<evidence type="ECO:0000256" key="6">
    <source>
        <dbReference type="ARBA" id="ARBA00022679"/>
    </source>
</evidence>
<dbReference type="InterPro" id="IPR018225">
    <property type="entry name" value="Transaldolase_AS"/>
</dbReference>
<evidence type="ECO:0000256" key="11">
    <source>
        <dbReference type="RuleBase" id="RU004155"/>
    </source>
</evidence>
<dbReference type="PROSITE" id="PS01054">
    <property type="entry name" value="TRANSALDOLASE_1"/>
    <property type="match status" value="1"/>
</dbReference>
<evidence type="ECO:0000256" key="7">
    <source>
        <dbReference type="ARBA" id="ARBA00023126"/>
    </source>
</evidence>
<dbReference type="Gene3D" id="3.20.20.70">
    <property type="entry name" value="Aldolase class I"/>
    <property type="match status" value="1"/>
</dbReference>
<comment type="subunit">
    <text evidence="4">Homodimer.</text>
</comment>
<dbReference type="CDD" id="cd00957">
    <property type="entry name" value="Transaldolase_TalAB"/>
    <property type="match status" value="1"/>
</dbReference>
<feature type="active site" description="Schiff-base intermediate with substrate" evidence="10">
    <location>
        <position position="125"/>
    </location>
</feature>
<comment type="catalytic activity">
    <reaction evidence="9 10 11">
        <text>D-sedoheptulose 7-phosphate + D-glyceraldehyde 3-phosphate = D-erythrose 4-phosphate + beta-D-fructose 6-phosphate</text>
        <dbReference type="Rhea" id="RHEA:17053"/>
        <dbReference type="ChEBI" id="CHEBI:16897"/>
        <dbReference type="ChEBI" id="CHEBI:57483"/>
        <dbReference type="ChEBI" id="CHEBI:57634"/>
        <dbReference type="ChEBI" id="CHEBI:59776"/>
        <dbReference type="EC" id="2.2.1.2"/>
    </reaction>
</comment>
<evidence type="ECO:0000256" key="5">
    <source>
        <dbReference type="ARBA" id="ARBA00013151"/>
    </source>
</evidence>
<comment type="subcellular location">
    <subcellularLocation>
        <location evidence="10">Cytoplasm</location>
    </subcellularLocation>
</comment>
<reference evidence="12 13" key="1">
    <citation type="submission" date="2022-09" db="EMBL/GenBank/DDBJ databases">
        <title>Draft genome of isolate Be4.</title>
        <authorList>
            <person name="Sanchez-Castro I."/>
            <person name="Martinez-Rodriguez P."/>
            <person name="Descostes M."/>
            <person name="Merroun M."/>
        </authorList>
    </citation>
    <scope>NUCLEOTIDE SEQUENCE [LARGE SCALE GENOMIC DNA]</scope>
    <source>
        <strain evidence="12 13">Be4</strain>
    </source>
</reference>
<keyword evidence="8 10" id="KW-0704">Schiff base</keyword>
<protein>
    <recommendedName>
        <fullName evidence="5 10">Transaldolase</fullName>
        <ecNumber evidence="5 10">2.2.1.2</ecNumber>
    </recommendedName>
</protein>
<name>A0ABT2PS07_9BURK</name>
<keyword evidence="7 10" id="KW-0570">Pentose shunt</keyword>
<keyword evidence="6 10" id="KW-0808">Transferase</keyword>
<evidence type="ECO:0000256" key="1">
    <source>
        <dbReference type="ARBA" id="ARBA00003518"/>
    </source>
</evidence>
<dbReference type="PANTHER" id="PTHR10683:SF18">
    <property type="entry name" value="TRANSALDOLASE"/>
    <property type="match status" value="1"/>
</dbReference>
<keyword evidence="10" id="KW-0963">Cytoplasm</keyword>
<comment type="caution">
    <text evidence="12">The sequence shown here is derived from an EMBL/GenBank/DDBJ whole genome shotgun (WGS) entry which is preliminary data.</text>
</comment>
<gene>
    <name evidence="10 12" type="primary">tal</name>
    <name evidence="12" type="ORF">N0K08_21700</name>
</gene>
<dbReference type="EC" id="2.2.1.2" evidence="5 10"/>
<comment type="function">
    <text evidence="1 10 11">Transaldolase is important for the balance of metabolites in the pentose-phosphate pathway.</text>
</comment>
<evidence type="ECO:0000256" key="8">
    <source>
        <dbReference type="ARBA" id="ARBA00023270"/>
    </source>
</evidence>
<evidence type="ECO:0000256" key="10">
    <source>
        <dbReference type="HAMAP-Rule" id="MF_00492"/>
    </source>
</evidence>
<proteinExistence type="inferred from homology"/>
<evidence type="ECO:0000313" key="13">
    <source>
        <dbReference type="Proteomes" id="UP001525968"/>
    </source>
</evidence>
<evidence type="ECO:0000256" key="9">
    <source>
        <dbReference type="ARBA" id="ARBA00048810"/>
    </source>
</evidence>
<evidence type="ECO:0000256" key="3">
    <source>
        <dbReference type="ARBA" id="ARBA00008012"/>
    </source>
</evidence>
<keyword evidence="13" id="KW-1185">Reference proteome</keyword>
<dbReference type="Pfam" id="PF00923">
    <property type="entry name" value="TAL_FSA"/>
    <property type="match status" value="1"/>
</dbReference>
<dbReference type="Proteomes" id="UP001525968">
    <property type="component" value="Unassembled WGS sequence"/>
</dbReference>
<evidence type="ECO:0000313" key="12">
    <source>
        <dbReference type="EMBL" id="MCT9813253.1"/>
    </source>
</evidence>
<organism evidence="12 13">
    <name type="scientific">Acidovorax bellezanensis</name>
    <dbReference type="NCBI Taxonomy" id="2976702"/>
    <lineage>
        <taxon>Bacteria</taxon>
        <taxon>Pseudomonadati</taxon>
        <taxon>Pseudomonadota</taxon>
        <taxon>Betaproteobacteria</taxon>
        <taxon>Burkholderiales</taxon>
        <taxon>Comamonadaceae</taxon>
        <taxon>Acidovorax</taxon>
    </lineage>
</organism>
<dbReference type="RefSeq" id="WP_261502505.1">
    <property type="nucleotide sequence ID" value="NZ_JAODYH010000017.1"/>
</dbReference>
<evidence type="ECO:0000256" key="2">
    <source>
        <dbReference type="ARBA" id="ARBA00004857"/>
    </source>
</evidence>
<dbReference type="PANTHER" id="PTHR10683">
    <property type="entry name" value="TRANSALDOLASE"/>
    <property type="match status" value="1"/>
</dbReference>
<evidence type="ECO:0000256" key="4">
    <source>
        <dbReference type="ARBA" id="ARBA00011738"/>
    </source>
</evidence>
<dbReference type="EMBL" id="JAODYH010000017">
    <property type="protein sequence ID" value="MCT9813253.1"/>
    <property type="molecule type" value="Genomic_DNA"/>
</dbReference>